<evidence type="ECO:0000313" key="1">
    <source>
        <dbReference type="EMBL" id="KAK2103218.1"/>
    </source>
</evidence>
<comment type="caution">
    <text evidence="1">The sequence shown here is derived from an EMBL/GenBank/DDBJ whole genome shotgun (WGS) entry which is preliminary data.</text>
</comment>
<dbReference type="Proteomes" id="UP001266305">
    <property type="component" value="Unassembled WGS sequence"/>
</dbReference>
<dbReference type="Gene3D" id="3.30.390.110">
    <property type="match status" value="2"/>
</dbReference>
<proteinExistence type="predicted"/>
<keyword evidence="2" id="KW-1185">Reference proteome</keyword>
<dbReference type="InterPro" id="IPR002672">
    <property type="entry name" value="Ribosomal_eL28"/>
</dbReference>
<gene>
    <name evidence="1" type="ORF">P7K49_017074</name>
</gene>
<dbReference type="PANTHER" id="PTHR10544">
    <property type="entry name" value="60S RIBOSOMAL PROTEIN L28"/>
    <property type="match status" value="1"/>
</dbReference>
<evidence type="ECO:0008006" key="3">
    <source>
        <dbReference type="Google" id="ProtNLM"/>
    </source>
</evidence>
<dbReference type="EMBL" id="JASSZA010000008">
    <property type="protein sequence ID" value="KAK2103218.1"/>
    <property type="molecule type" value="Genomic_DNA"/>
</dbReference>
<evidence type="ECO:0000313" key="2">
    <source>
        <dbReference type="Proteomes" id="UP001266305"/>
    </source>
</evidence>
<organism evidence="1 2">
    <name type="scientific">Saguinus oedipus</name>
    <name type="common">Cotton-top tamarin</name>
    <name type="synonym">Oedipomidas oedipus</name>
    <dbReference type="NCBI Taxonomy" id="9490"/>
    <lineage>
        <taxon>Eukaryota</taxon>
        <taxon>Metazoa</taxon>
        <taxon>Chordata</taxon>
        <taxon>Craniata</taxon>
        <taxon>Vertebrata</taxon>
        <taxon>Euteleostomi</taxon>
        <taxon>Mammalia</taxon>
        <taxon>Eutheria</taxon>
        <taxon>Euarchontoglires</taxon>
        <taxon>Primates</taxon>
        <taxon>Haplorrhini</taxon>
        <taxon>Platyrrhini</taxon>
        <taxon>Cebidae</taxon>
        <taxon>Callitrichinae</taxon>
        <taxon>Saguinus</taxon>
    </lineage>
</organism>
<name>A0ABQ9V1F9_SAGOE</name>
<sequence>MVVQNCSFPDQEEQTDLQNRAQGLKARSSFRYNGLIHCKTVGVEPAAYVRTAINKNASAMLSSIKTHDLQEQVTPHLRMAAIRRASTILRSQKPVM</sequence>
<reference evidence="1 2" key="1">
    <citation type="submission" date="2023-05" db="EMBL/GenBank/DDBJ databases">
        <title>B98-5 Cell Line De Novo Hybrid Assembly: An Optical Mapping Approach.</title>
        <authorList>
            <person name="Kananen K."/>
            <person name="Auerbach J.A."/>
            <person name="Kautto E."/>
            <person name="Blachly J.S."/>
        </authorList>
    </citation>
    <scope>NUCLEOTIDE SEQUENCE [LARGE SCALE GENOMIC DNA]</scope>
    <source>
        <strain evidence="1">B95-8</strain>
        <tissue evidence="1">Cell line</tissue>
    </source>
</reference>
<accession>A0ABQ9V1F9</accession>
<protein>
    <recommendedName>
        <fullName evidence="3">60S ribosomal protein L28</fullName>
    </recommendedName>
</protein>